<feature type="compositionally biased region" description="Low complexity" evidence="1">
    <location>
        <begin position="159"/>
        <end position="178"/>
    </location>
</feature>
<evidence type="ECO:0000313" key="4">
    <source>
        <dbReference type="Proteomes" id="UP000006906"/>
    </source>
</evidence>
<protein>
    <submittedName>
        <fullName evidence="3">Uncharacterized protein</fullName>
    </submittedName>
</protein>
<feature type="compositionally biased region" description="Polar residues" evidence="1">
    <location>
        <begin position="67"/>
        <end position="84"/>
    </location>
</feature>
<accession>A0A2K3D500</accession>
<dbReference type="EMBL" id="CM008973">
    <property type="protein sequence ID" value="PNW75612.1"/>
    <property type="molecule type" value="Genomic_DNA"/>
</dbReference>
<dbReference type="Proteomes" id="UP000006906">
    <property type="component" value="Chromosome 12"/>
</dbReference>
<keyword evidence="2" id="KW-0812">Transmembrane</keyword>
<dbReference type="KEGG" id="cre:CHLRE_12g533850v5"/>
<keyword evidence="2" id="KW-0472">Membrane</keyword>
<dbReference type="OrthoDB" id="549628at2759"/>
<evidence type="ECO:0000313" key="3">
    <source>
        <dbReference type="EMBL" id="PNW75612.1"/>
    </source>
</evidence>
<feature type="transmembrane region" description="Helical" evidence="2">
    <location>
        <begin position="1136"/>
        <end position="1158"/>
    </location>
</feature>
<feature type="region of interest" description="Disordered" evidence="1">
    <location>
        <begin position="356"/>
        <end position="381"/>
    </location>
</feature>
<feature type="transmembrane region" description="Helical" evidence="2">
    <location>
        <begin position="949"/>
        <end position="966"/>
    </location>
</feature>
<feature type="region of interest" description="Disordered" evidence="1">
    <location>
        <begin position="558"/>
        <end position="580"/>
    </location>
</feature>
<feature type="compositionally biased region" description="Basic and acidic residues" evidence="1">
    <location>
        <begin position="366"/>
        <end position="377"/>
    </location>
</feature>
<feature type="compositionally biased region" description="Low complexity" evidence="1">
    <location>
        <begin position="558"/>
        <end position="572"/>
    </location>
</feature>
<feature type="region of interest" description="Disordered" evidence="1">
    <location>
        <begin position="158"/>
        <end position="187"/>
    </location>
</feature>
<gene>
    <name evidence="3" type="ORF">CHLRE_12g533850v5</name>
</gene>
<dbReference type="InParanoid" id="A0A2K3D500"/>
<dbReference type="AlphaFoldDB" id="A0A2K3D500"/>
<proteinExistence type="predicted"/>
<dbReference type="Gramene" id="PNW75612">
    <property type="protein sequence ID" value="PNW75612"/>
    <property type="gene ID" value="CHLRE_12g533850v5"/>
</dbReference>
<evidence type="ECO:0000256" key="2">
    <source>
        <dbReference type="SAM" id="Phobius"/>
    </source>
</evidence>
<sequence>MPVAWPSQTALSFGKSVGGCLIVALLGRLLVALLRRRLALALHRPSPILAPKQHTVLKSAGSVHSSLVEASSTRNREPCTSSPAQEGPKQRAPIVVSSQKASVVDAGPAVTAAPTAAAAPLAVAPAPLGPTALALSQSRAGPVLLARVCMVKPGAVLQSLGSNTSSNTTNGSSSLSTTADTELMSDSGGGAIGGVAPVIAHIMETPRDLAGGTGCSPHRSGRSPQVQVRRYVGRTRLQRTAIKVHGVEPSQVPDGWQARVESALQQQGLKLEAAYLRSGCCELVVDTVVWEADGDGDDGTNGDDSAASVGLAGLLLSDAAAAAVATASEPAADAGTGAAGSGDAADGTFPMLFRRSRSRSSLNSRSNRDSDAPRNSRDGSSANVDIGALIRALQLPYEGDVEYGVTYGIDDGSVGGGDGGESFDAPASPADAMAAAGGAGAGADTSAAAVALAVVGGKDAGAPGDGAATAHAASGVARSGGGAGGSGATCLDWCTITSVRPRVLCRQGPLLIAPSASHAASQPDCQEASPPSPTPGACLSVELCLRSQGDLSDQFAANAAAATPPPQQQQQEQESRGLSSELPELLVRSQGCCLPLTVSLRAPGSSGGSSSSRAVMAGEDDGTDVAQPPLLLSPPPQRRCALTAEVGLQALPELPGLLLLEARMPHQARASVVPVLLVDDPRVAAEVGDLADSWQGAAAELRDVLLDLGCFTHHVHRAAGCLLTAALDESALPEPGSPEAEAAAADAAAAAFDGVGGGRGGGMSPRAAAAALAGGVGVVLGGVGAGRVTPPKALSPQLRTRLVDLGAHLLSWFDDAGCWPHTAVWLEVALALVESLPTEDLAQQQQQQSLVVQQAQQHFAPAARLPVPPLPAAPVPAAVSAPVPLATLTAAAGAAGRATAVEVEAAVEAEPAELEAADAAALAAAAAAADAEDYDTWRTAFSTRLIRQMHLLVLCLYIAITARSWSRRGDLQPASATAATAGAIAATAGATAAGAAAGAAAGEDTVWSWLQLLRDLAPSLVAVAPVLAPAAAWPVLRRRPDGGGAPWRALVRRCMAARHVAHLAAGVAVGWLAAAPRLPAVNDYHLGPAVFLGDGVMYLGTALVPLPAAAVLAVLRVPVYVRMWAAMGATFAPAYAWVRAALVSGLALATNAALHVFMEEMYRRRRLRRQQDKR</sequence>
<name>A0A2K3D500_CHLRE</name>
<dbReference type="RefSeq" id="XP_042918705.1">
    <property type="nucleotide sequence ID" value="XM_043068610.1"/>
</dbReference>
<organism evidence="3 4">
    <name type="scientific">Chlamydomonas reinhardtii</name>
    <name type="common">Chlamydomonas smithii</name>
    <dbReference type="NCBI Taxonomy" id="3055"/>
    <lineage>
        <taxon>Eukaryota</taxon>
        <taxon>Viridiplantae</taxon>
        <taxon>Chlorophyta</taxon>
        <taxon>core chlorophytes</taxon>
        <taxon>Chlorophyceae</taxon>
        <taxon>CS clade</taxon>
        <taxon>Chlamydomonadales</taxon>
        <taxon>Chlamydomonadaceae</taxon>
        <taxon>Chlamydomonas</taxon>
    </lineage>
</organism>
<feature type="region of interest" description="Disordered" evidence="1">
    <location>
        <begin position="67"/>
        <end position="92"/>
    </location>
</feature>
<reference evidence="3 4" key="1">
    <citation type="journal article" date="2007" name="Science">
        <title>The Chlamydomonas genome reveals the evolution of key animal and plant functions.</title>
        <authorList>
            <person name="Merchant S.S."/>
            <person name="Prochnik S.E."/>
            <person name="Vallon O."/>
            <person name="Harris E.H."/>
            <person name="Karpowicz S.J."/>
            <person name="Witman G.B."/>
            <person name="Terry A."/>
            <person name="Salamov A."/>
            <person name="Fritz-Laylin L.K."/>
            <person name="Marechal-Drouard L."/>
            <person name="Marshall W.F."/>
            <person name="Qu L.H."/>
            <person name="Nelson D.R."/>
            <person name="Sanderfoot A.A."/>
            <person name="Spalding M.H."/>
            <person name="Kapitonov V.V."/>
            <person name="Ren Q."/>
            <person name="Ferris P."/>
            <person name="Lindquist E."/>
            <person name="Shapiro H."/>
            <person name="Lucas S.M."/>
            <person name="Grimwood J."/>
            <person name="Schmutz J."/>
            <person name="Cardol P."/>
            <person name="Cerutti H."/>
            <person name="Chanfreau G."/>
            <person name="Chen C.L."/>
            <person name="Cognat V."/>
            <person name="Croft M.T."/>
            <person name="Dent R."/>
            <person name="Dutcher S."/>
            <person name="Fernandez E."/>
            <person name="Fukuzawa H."/>
            <person name="Gonzalez-Ballester D."/>
            <person name="Gonzalez-Halphen D."/>
            <person name="Hallmann A."/>
            <person name="Hanikenne M."/>
            <person name="Hippler M."/>
            <person name="Inwood W."/>
            <person name="Jabbari K."/>
            <person name="Kalanon M."/>
            <person name="Kuras R."/>
            <person name="Lefebvre P.A."/>
            <person name="Lemaire S.D."/>
            <person name="Lobanov A.V."/>
            <person name="Lohr M."/>
            <person name="Manuell A."/>
            <person name="Meier I."/>
            <person name="Mets L."/>
            <person name="Mittag M."/>
            <person name="Mittelmeier T."/>
            <person name="Moroney J.V."/>
            <person name="Moseley J."/>
            <person name="Napoli C."/>
            <person name="Nedelcu A.M."/>
            <person name="Niyogi K."/>
            <person name="Novoselov S.V."/>
            <person name="Paulsen I.T."/>
            <person name="Pazour G."/>
            <person name="Purton S."/>
            <person name="Ral J.P."/>
            <person name="Riano-Pachon D.M."/>
            <person name="Riekhof W."/>
            <person name="Rymarquis L."/>
            <person name="Schroda M."/>
            <person name="Stern D."/>
            <person name="Umen J."/>
            <person name="Willows R."/>
            <person name="Wilson N."/>
            <person name="Zimmer S.L."/>
            <person name="Allmer J."/>
            <person name="Balk J."/>
            <person name="Bisova K."/>
            <person name="Chen C.J."/>
            <person name="Elias M."/>
            <person name="Gendler K."/>
            <person name="Hauser C."/>
            <person name="Lamb M.R."/>
            <person name="Ledford H."/>
            <person name="Long J.C."/>
            <person name="Minagawa J."/>
            <person name="Page M.D."/>
            <person name="Pan J."/>
            <person name="Pootakham W."/>
            <person name="Roje S."/>
            <person name="Rose A."/>
            <person name="Stahlberg E."/>
            <person name="Terauchi A.M."/>
            <person name="Yang P."/>
            <person name="Ball S."/>
            <person name="Bowler C."/>
            <person name="Dieckmann C.L."/>
            <person name="Gladyshev V.N."/>
            <person name="Green P."/>
            <person name="Jorgensen R."/>
            <person name="Mayfield S."/>
            <person name="Mueller-Roeber B."/>
            <person name="Rajamani S."/>
            <person name="Sayre R.T."/>
            <person name="Brokstein P."/>
            <person name="Dubchak I."/>
            <person name="Goodstein D."/>
            <person name="Hornick L."/>
            <person name="Huang Y.W."/>
            <person name="Jhaveri J."/>
            <person name="Luo Y."/>
            <person name="Martinez D."/>
            <person name="Ngau W.C."/>
            <person name="Otillar B."/>
            <person name="Poliakov A."/>
            <person name="Porter A."/>
            <person name="Szajkowski L."/>
            <person name="Werner G."/>
            <person name="Zhou K."/>
            <person name="Grigoriev I.V."/>
            <person name="Rokhsar D.S."/>
            <person name="Grossman A.R."/>
        </authorList>
    </citation>
    <scope>NUCLEOTIDE SEQUENCE [LARGE SCALE GENOMIC DNA]</scope>
    <source>
        <strain evidence="4">CC-503</strain>
    </source>
</reference>
<feature type="transmembrane region" description="Helical" evidence="2">
    <location>
        <begin position="1016"/>
        <end position="1036"/>
    </location>
</feature>
<dbReference type="GeneID" id="66055661"/>
<keyword evidence="2" id="KW-1133">Transmembrane helix</keyword>
<keyword evidence="4" id="KW-1185">Reference proteome</keyword>
<feature type="transmembrane region" description="Helical" evidence="2">
    <location>
        <begin position="1056"/>
        <end position="1075"/>
    </location>
</feature>
<evidence type="ECO:0000256" key="1">
    <source>
        <dbReference type="SAM" id="MobiDB-lite"/>
    </source>
</evidence>
<feature type="transmembrane region" description="Helical" evidence="2">
    <location>
        <begin position="12"/>
        <end position="34"/>
    </location>
</feature>
<feature type="transmembrane region" description="Helical" evidence="2">
    <location>
        <begin position="1095"/>
        <end position="1115"/>
    </location>
</feature>